<feature type="transmembrane region" description="Helical" evidence="1">
    <location>
        <begin position="176"/>
        <end position="196"/>
    </location>
</feature>
<feature type="domain" description="GGDEF" evidence="4">
    <location>
        <begin position="299"/>
        <end position="432"/>
    </location>
</feature>
<dbReference type="SUPFAM" id="SSF141868">
    <property type="entry name" value="EAL domain-like"/>
    <property type="match status" value="1"/>
</dbReference>
<dbReference type="KEGG" id="slac:SKTS_16170"/>
<sequence>MKNWGIKKRVLFLALMPASVIAFLLALHFITSGIQSLEDSLRERGLAIARQLAPASEYGVFSGNHDILQLLADSAMKETDVTAVTITNIDGAILAASGKSMGPPVLSDYKAGLFIAVADQGEVLSFSAPVSQSQTEVNDFLQDVAVTQAAAPKGKILGRVNLELSRENTRKHKQMLIFNSLLISLLGLAATALLALRMSRDVTVPVKRLADAVDELGRGRLDVRVEEVSGGELHTLERGVNAMAVALQAAQERMQERIDAATERLSYQATHDALTGLVNRREFERRLEKALVSSREDGRVHALCYLDLDQFKIVNDTSGHVAGDELLRQLTVLLQSKVREADLLARLGGDEFGVLLENCPLEQAQIVADLLRQTVKDFHFVWQNKAFVIGVSIGLVPITQECESLACVLSYADAACYAAKDLGRNRVHVYRIEDDELAQRQGEMNWVARINHAIEENRFRLYYQTIMPLAATDNEGAHFEILLRMLDDQGELIPPMAFIPAAERYNLMPAIDRWVVGTAFGQYWKILPKDSLNQRHTCTVNLSGPSLCDDHFLDFIKRQFALYHVPYDHICFEITETAAISNLSRAMDFIGELRSHGCRFSLDDFGSGLSSFTYLKNMPVDYLKIDGSFVRDMVDDPMDAAMVAAINQVGHVMGLKTIAEFVETDAVLEKLREMGVDFVQGFGIERPKPLEDLFQAALPLEAGREPERIVMRPLEQRALFPQ</sequence>
<proteinExistence type="predicted"/>
<dbReference type="Pfam" id="PF09984">
    <property type="entry name" value="sCache_4"/>
    <property type="match status" value="1"/>
</dbReference>
<dbReference type="SUPFAM" id="SSF55073">
    <property type="entry name" value="Nucleotide cyclase"/>
    <property type="match status" value="1"/>
</dbReference>
<dbReference type="InterPro" id="IPR050706">
    <property type="entry name" value="Cyclic-di-GMP_PDE-like"/>
</dbReference>
<evidence type="ECO:0000259" key="3">
    <source>
        <dbReference type="PROSITE" id="PS50885"/>
    </source>
</evidence>
<feature type="domain" description="HAMP" evidence="3">
    <location>
        <begin position="200"/>
        <end position="252"/>
    </location>
</feature>
<dbReference type="PROSITE" id="PS50885">
    <property type="entry name" value="HAMP"/>
    <property type="match status" value="1"/>
</dbReference>
<dbReference type="EMBL" id="AP022853">
    <property type="protein sequence ID" value="BCB26731.1"/>
    <property type="molecule type" value="Genomic_DNA"/>
</dbReference>
<dbReference type="InterPro" id="IPR003660">
    <property type="entry name" value="HAMP_dom"/>
</dbReference>
<dbReference type="SMART" id="SM00052">
    <property type="entry name" value="EAL"/>
    <property type="match status" value="1"/>
</dbReference>
<dbReference type="PANTHER" id="PTHR33121:SF23">
    <property type="entry name" value="CYCLIC DI-GMP PHOSPHODIESTERASE PDEB"/>
    <property type="match status" value="1"/>
</dbReference>
<dbReference type="InterPro" id="IPR000160">
    <property type="entry name" value="GGDEF_dom"/>
</dbReference>
<reference evidence="6" key="1">
    <citation type="submission" date="2020-03" db="EMBL/GenBank/DDBJ databases">
        <title>Complete genome sequence of sulfur-oxidizing bacterium skT11.</title>
        <authorList>
            <person name="Kanda M."/>
            <person name="Kojima H."/>
            <person name="Fukui M."/>
        </authorList>
    </citation>
    <scope>NUCLEOTIDE SEQUENCE [LARGE SCALE GENOMIC DNA]</scope>
    <source>
        <strain evidence="6">skT11</strain>
    </source>
</reference>
<keyword evidence="6" id="KW-1185">Reference proteome</keyword>
<protein>
    <recommendedName>
        <fullName evidence="7">GGDEF domain-containing protein</fullName>
    </recommendedName>
</protein>
<dbReference type="CDD" id="cd01948">
    <property type="entry name" value="EAL"/>
    <property type="match status" value="1"/>
</dbReference>
<dbReference type="PANTHER" id="PTHR33121">
    <property type="entry name" value="CYCLIC DI-GMP PHOSPHODIESTERASE PDEF"/>
    <property type="match status" value="1"/>
</dbReference>
<keyword evidence="1" id="KW-1133">Transmembrane helix</keyword>
<dbReference type="SMART" id="SM00304">
    <property type="entry name" value="HAMP"/>
    <property type="match status" value="1"/>
</dbReference>
<dbReference type="GO" id="GO:0007165">
    <property type="term" value="P:signal transduction"/>
    <property type="evidence" value="ECO:0007669"/>
    <property type="project" value="InterPro"/>
</dbReference>
<dbReference type="PROSITE" id="PS50883">
    <property type="entry name" value="EAL"/>
    <property type="match status" value="1"/>
</dbReference>
<evidence type="ECO:0008006" key="7">
    <source>
        <dbReference type="Google" id="ProtNLM"/>
    </source>
</evidence>
<dbReference type="Proteomes" id="UP000502260">
    <property type="component" value="Chromosome"/>
</dbReference>
<evidence type="ECO:0000256" key="1">
    <source>
        <dbReference type="SAM" id="Phobius"/>
    </source>
</evidence>
<dbReference type="GO" id="GO:0016020">
    <property type="term" value="C:membrane"/>
    <property type="evidence" value="ECO:0007669"/>
    <property type="project" value="InterPro"/>
</dbReference>
<dbReference type="InterPro" id="IPR029151">
    <property type="entry name" value="Sensor-like_sf"/>
</dbReference>
<dbReference type="FunFam" id="3.30.70.270:FF:000001">
    <property type="entry name" value="Diguanylate cyclase domain protein"/>
    <property type="match status" value="1"/>
</dbReference>
<keyword evidence="1" id="KW-0812">Transmembrane</keyword>
<organism evidence="5 6">
    <name type="scientific">Sulfurimicrobium lacus</name>
    <dbReference type="NCBI Taxonomy" id="2715678"/>
    <lineage>
        <taxon>Bacteria</taxon>
        <taxon>Pseudomonadati</taxon>
        <taxon>Pseudomonadota</taxon>
        <taxon>Betaproteobacteria</taxon>
        <taxon>Nitrosomonadales</taxon>
        <taxon>Sulfuricellaceae</taxon>
        <taxon>Sulfurimicrobium</taxon>
    </lineage>
</organism>
<dbReference type="Gene3D" id="3.30.70.270">
    <property type="match status" value="1"/>
</dbReference>
<dbReference type="Gene3D" id="3.20.20.450">
    <property type="entry name" value="EAL domain"/>
    <property type="match status" value="1"/>
</dbReference>
<dbReference type="AlphaFoldDB" id="A0A6F8VC63"/>
<dbReference type="InterPro" id="IPR035919">
    <property type="entry name" value="EAL_sf"/>
</dbReference>
<evidence type="ECO:0000313" key="5">
    <source>
        <dbReference type="EMBL" id="BCB26731.1"/>
    </source>
</evidence>
<dbReference type="Pfam" id="PF00672">
    <property type="entry name" value="HAMP"/>
    <property type="match status" value="1"/>
</dbReference>
<evidence type="ECO:0000259" key="2">
    <source>
        <dbReference type="PROSITE" id="PS50883"/>
    </source>
</evidence>
<dbReference type="Pfam" id="PF00563">
    <property type="entry name" value="EAL"/>
    <property type="match status" value="1"/>
</dbReference>
<dbReference type="InterPro" id="IPR001633">
    <property type="entry name" value="EAL_dom"/>
</dbReference>
<dbReference type="CDD" id="cd06225">
    <property type="entry name" value="HAMP"/>
    <property type="match status" value="1"/>
</dbReference>
<dbReference type="SUPFAM" id="SSF158472">
    <property type="entry name" value="HAMP domain-like"/>
    <property type="match status" value="1"/>
</dbReference>
<name>A0A6F8VC63_9PROT</name>
<dbReference type="NCBIfam" id="TIGR00254">
    <property type="entry name" value="GGDEF"/>
    <property type="match status" value="1"/>
</dbReference>
<dbReference type="SMART" id="SM00267">
    <property type="entry name" value="GGDEF"/>
    <property type="match status" value="1"/>
</dbReference>
<gene>
    <name evidence="5" type="ORF">SKTS_16170</name>
</gene>
<dbReference type="GO" id="GO:0071111">
    <property type="term" value="F:cyclic-guanylate-specific phosphodiesterase activity"/>
    <property type="evidence" value="ECO:0007669"/>
    <property type="project" value="InterPro"/>
</dbReference>
<dbReference type="InterPro" id="IPR029787">
    <property type="entry name" value="Nucleotide_cyclase"/>
</dbReference>
<dbReference type="InterPro" id="IPR019247">
    <property type="entry name" value="Histidine_kinase_BarA_N"/>
</dbReference>
<dbReference type="Gene3D" id="6.10.340.10">
    <property type="match status" value="1"/>
</dbReference>
<dbReference type="SUPFAM" id="SSF103190">
    <property type="entry name" value="Sensory domain-like"/>
    <property type="match status" value="1"/>
</dbReference>
<feature type="domain" description="EAL" evidence="2">
    <location>
        <begin position="443"/>
        <end position="701"/>
    </location>
</feature>
<accession>A0A6F8VC63</accession>
<dbReference type="Pfam" id="PF00990">
    <property type="entry name" value="GGDEF"/>
    <property type="match status" value="1"/>
</dbReference>
<evidence type="ECO:0000313" key="6">
    <source>
        <dbReference type="Proteomes" id="UP000502260"/>
    </source>
</evidence>
<dbReference type="RefSeq" id="WP_173063050.1">
    <property type="nucleotide sequence ID" value="NZ_AP022853.1"/>
</dbReference>
<keyword evidence="1" id="KW-0472">Membrane</keyword>
<dbReference type="InterPro" id="IPR043128">
    <property type="entry name" value="Rev_trsase/Diguanyl_cyclase"/>
</dbReference>
<evidence type="ECO:0000259" key="4">
    <source>
        <dbReference type="PROSITE" id="PS50887"/>
    </source>
</evidence>
<feature type="transmembrane region" description="Helical" evidence="1">
    <location>
        <begin position="12"/>
        <end position="34"/>
    </location>
</feature>
<dbReference type="PROSITE" id="PS50887">
    <property type="entry name" value="GGDEF"/>
    <property type="match status" value="1"/>
</dbReference>
<dbReference type="CDD" id="cd01949">
    <property type="entry name" value="GGDEF"/>
    <property type="match status" value="1"/>
</dbReference>